<dbReference type="Gene3D" id="1.10.10.10">
    <property type="entry name" value="Winged helix-like DNA-binding domain superfamily/Winged helix DNA-binding domain"/>
    <property type="match status" value="1"/>
</dbReference>
<dbReference type="Proteomes" id="UP000595448">
    <property type="component" value="Chromosome"/>
</dbReference>
<dbReference type="Pfam" id="PF12802">
    <property type="entry name" value="MarR_2"/>
    <property type="match status" value="1"/>
</dbReference>
<dbReference type="SMART" id="SM00347">
    <property type="entry name" value="HTH_MARR"/>
    <property type="match status" value="1"/>
</dbReference>
<dbReference type="InterPro" id="IPR036390">
    <property type="entry name" value="WH_DNA-bd_sf"/>
</dbReference>
<evidence type="ECO:0000313" key="3">
    <source>
        <dbReference type="Proteomes" id="UP000595448"/>
    </source>
</evidence>
<accession>A0ABX7BRG8</accession>
<gene>
    <name evidence="2" type="ORF">JIP62_12430</name>
</gene>
<feature type="domain" description="HTH marR-type" evidence="1">
    <location>
        <begin position="1"/>
        <end position="141"/>
    </location>
</feature>
<organism evidence="2 3">
    <name type="scientific">Brevundimonas vitisensis</name>
    <dbReference type="NCBI Taxonomy" id="2800818"/>
    <lineage>
        <taxon>Bacteria</taxon>
        <taxon>Pseudomonadati</taxon>
        <taxon>Pseudomonadota</taxon>
        <taxon>Alphaproteobacteria</taxon>
        <taxon>Caulobacterales</taxon>
        <taxon>Caulobacteraceae</taxon>
        <taxon>Brevundimonas</taxon>
    </lineage>
</organism>
<dbReference type="EMBL" id="CP067977">
    <property type="protein sequence ID" value="QQQ18105.1"/>
    <property type="molecule type" value="Genomic_DNA"/>
</dbReference>
<dbReference type="InterPro" id="IPR039422">
    <property type="entry name" value="MarR/SlyA-like"/>
</dbReference>
<proteinExistence type="predicted"/>
<reference evidence="2 3" key="1">
    <citation type="submission" date="2021-01" db="EMBL/GenBank/DDBJ databases">
        <title>Brevundimonas vitis sp. nov., an bacterium isolated from grape (Vitis vinifera).</title>
        <authorList>
            <person name="Jiang L."/>
            <person name="Lee J."/>
        </authorList>
    </citation>
    <scope>NUCLEOTIDE SEQUENCE [LARGE SCALE GENOMIC DNA]</scope>
    <source>
        <strain evidence="2 3">GRTSA-9</strain>
    </source>
</reference>
<dbReference type="PANTHER" id="PTHR33164:SF43">
    <property type="entry name" value="HTH-TYPE TRANSCRIPTIONAL REPRESSOR YETL"/>
    <property type="match status" value="1"/>
</dbReference>
<dbReference type="PROSITE" id="PS50995">
    <property type="entry name" value="HTH_MARR_2"/>
    <property type="match status" value="1"/>
</dbReference>
<dbReference type="PANTHER" id="PTHR33164">
    <property type="entry name" value="TRANSCRIPTIONAL REGULATOR, MARR FAMILY"/>
    <property type="match status" value="1"/>
</dbReference>
<dbReference type="InterPro" id="IPR000835">
    <property type="entry name" value="HTH_MarR-typ"/>
</dbReference>
<dbReference type="InterPro" id="IPR011991">
    <property type="entry name" value="ArsR-like_HTH"/>
</dbReference>
<dbReference type="PRINTS" id="PR00598">
    <property type="entry name" value="HTHMARR"/>
</dbReference>
<protein>
    <submittedName>
        <fullName evidence="2">MarR family transcriptional regulator</fullName>
    </submittedName>
</protein>
<name>A0ABX7BRG8_9CAUL</name>
<dbReference type="CDD" id="cd00090">
    <property type="entry name" value="HTH_ARSR"/>
    <property type="match status" value="1"/>
</dbReference>
<evidence type="ECO:0000313" key="2">
    <source>
        <dbReference type="EMBL" id="QQQ18105.1"/>
    </source>
</evidence>
<keyword evidence="3" id="KW-1185">Reference proteome</keyword>
<evidence type="ECO:0000259" key="1">
    <source>
        <dbReference type="PROSITE" id="PS50995"/>
    </source>
</evidence>
<dbReference type="InterPro" id="IPR036388">
    <property type="entry name" value="WH-like_DNA-bd_sf"/>
</dbReference>
<sequence length="160" mass="17409">MAIGGQRTEPPLSSTEVLKFLAAADALQSVNSGMRDTRMRALRLIHASGRRGTSQAAIAGELALSHACVSRLCDELENEGLIVRESHQFDRRMKTLHLSDKGMQQVDHCDRATQAKAAAVIPDMASMEMDSMVGILQQMIAQLQTHPCTLLCQQCIFGGC</sequence>
<dbReference type="SUPFAM" id="SSF46785">
    <property type="entry name" value="Winged helix' DNA-binding domain"/>
    <property type="match status" value="1"/>
</dbReference>
<dbReference type="RefSeq" id="WP_201102480.1">
    <property type="nucleotide sequence ID" value="NZ_CP067977.1"/>
</dbReference>